<dbReference type="EMBL" id="JACHOA010000002">
    <property type="protein sequence ID" value="MBB4613038.1"/>
    <property type="molecule type" value="Genomic_DNA"/>
</dbReference>
<evidence type="ECO:0000313" key="2">
    <source>
        <dbReference type="Proteomes" id="UP000538566"/>
    </source>
</evidence>
<dbReference type="AlphaFoldDB" id="A0A7W7ET51"/>
<dbReference type="RefSeq" id="WP_181447233.1">
    <property type="nucleotide sequence ID" value="NZ_JACHOA010000002.1"/>
</dbReference>
<keyword evidence="2" id="KW-1185">Reference proteome</keyword>
<proteinExistence type="predicted"/>
<sequence>MDEVATLAAQGIHCRFQFDALGQCAAERDQILRVVRFENYDPTCS</sequence>
<gene>
    <name evidence="1" type="ORF">GGR37_001297</name>
</gene>
<organism evidence="1 2">
    <name type="scientific">Novosphingobium taihuense</name>
    <dbReference type="NCBI Taxonomy" id="260085"/>
    <lineage>
        <taxon>Bacteria</taxon>
        <taxon>Pseudomonadati</taxon>
        <taxon>Pseudomonadota</taxon>
        <taxon>Alphaproteobacteria</taxon>
        <taxon>Sphingomonadales</taxon>
        <taxon>Sphingomonadaceae</taxon>
        <taxon>Novosphingobium</taxon>
    </lineage>
</organism>
<evidence type="ECO:0000313" key="1">
    <source>
        <dbReference type="EMBL" id="MBB4613038.1"/>
    </source>
</evidence>
<comment type="caution">
    <text evidence="1">The sequence shown here is derived from an EMBL/GenBank/DDBJ whole genome shotgun (WGS) entry which is preliminary data.</text>
</comment>
<accession>A0A7W7ET51</accession>
<dbReference type="Proteomes" id="UP000538566">
    <property type="component" value="Unassembled WGS sequence"/>
</dbReference>
<name>A0A7W7ET51_9SPHN</name>
<protein>
    <submittedName>
        <fullName evidence="1">Uncharacterized protein</fullName>
    </submittedName>
</protein>
<reference evidence="1 2" key="1">
    <citation type="submission" date="2020-08" db="EMBL/GenBank/DDBJ databases">
        <title>Genomic Encyclopedia of Type Strains, Phase IV (KMG-IV): sequencing the most valuable type-strain genomes for metagenomic binning, comparative biology and taxonomic classification.</title>
        <authorList>
            <person name="Goeker M."/>
        </authorList>
    </citation>
    <scope>NUCLEOTIDE SEQUENCE [LARGE SCALE GENOMIC DNA]</scope>
    <source>
        <strain evidence="1 2">DSM 17507</strain>
    </source>
</reference>